<dbReference type="Proteomes" id="UP000799772">
    <property type="component" value="Unassembled WGS sequence"/>
</dbReference>
<dbReference type="Pfam" id="PF09368">
    <property type="entry name" value="Sas10"/>
    <property type="match status" value="1"/>
</dbReference>
<dbReference type="GO" id="GO:0032040">
    <property type="term" value="C:small-subunit processome"/>
    <property type="evidence" value="ECO:0007669"/>
    <property type="project" value="TreeGrafter"/>
</dbReference>
<evidence type="ECO:0000313" key="8">
    <source>
        <dbReference type="Proteomes" id="UP000799772"/>
    </source>
</evidence>
<dbReference type="PANTHER" id="PTHR13237">
    <property type="entry name" value="SOMETHING ABOUT SILENCING PROTEIN 10-RELATED"/>
    <property type="match status" value="1"/>
</dbReference>
<feature type="region of interest" description="Disordered" evidence="5">
    <location>
        <begin position="99"/>
        <end position="120"/>
    </location>
</feature>
<organism evidence="7 8">
    <name type="scientific">Rhizodiscina lignyota</name>
    <dbReference type="NCBI Taxonomy" id="1504668"/>
    <lineage>
        <taxon>Eukaryota</taxon>
        <taxon>Fungi</taxon>
        <taxon>Dikarya</taxon>
        <taxon>Ascomycota</taxon>
        <taxon>Pezizomycotina</taxon>
        <taxon>Dothideomycetes</taxon>
        <taxon>Pleosporomycetidae</taxon>
        <taxon>Aulographales</taxon>
        <taxon>Rhizodiscinaceae</taxon>
        <taxon>Rhizodiscina</taxon>
    </lineage>
</organism>
<feature type="domain" description="Sas10 C-terminal" evidence="6">
    <location>
        <begin position="325"/>
        <end position="399"/>
    </location>
</feature>
<reference evidence="7" key="1">
    <citation type="journal article" date="2020" name="Stud. Mycol.">
        <title>101 Dothideomycetes genomes: a test case for predicting lifestyles and emergence of pathogens.</title>
        <authorList>
            <person name="Haridas S."/>
            <person name="Albert R."/>
            <person name="Binder M."/>
            <person name="Bloem J."/>
            <person name="Labutti K."/>
            <person name="Salamov A."/>
            <person name="Andreopoulos B."/>
            <person name="Baker S."/>
            <person name="Barry K."/>
            <person name="Bills G."/>
            <person name="Bluhm B."/>
            <person name="Cannon C."/>
            <person name="Castanera R."/>
            <person name="Culley D."/>
            <person name="Daum C."/>
            <person name="Ezra D."/>
            <person name="Gonzalez J."/>
            <person name="Henrissat B."/>
            <person name="Kuo A."/>
            <person name="Liang C."/>
            <person name="Lipzen A."/>
            <person name="Lutzoni F."/>
            <person name="Magnuson J."/>
            <person name="Mondo S."/>
            <person name="Nolan M."/>
            <person name="Ohm R."/>
            <person name="Pangilinan J."/>
            <person name="Park H.-J."/>
            <person name="Ramirez L."/>
            <person name="Alfaro M."/>
            <person name="Sun H."/>
            <person name="Tritt A."/>
            <person name="Yoshinaga Y."/>
            <person name="Zwiers L.-H."/>
            <person name="Turgeon B."/>
            <person name="Goodwin S."/>
            <person name="Spatafora J."/>
            <person name="Crous P."/>
            <person name="Grigoriev I."/>
        </authorList>
    </citation>
    <scope>NUCLEOTIDE SEQUENCE</scope>
    <source>
        <strain evidence="7">CBS 133067</strain>
    </source>
</reference>
<evidence type="ECO:0000259" key="6">
    <source>
        <dbReference type="Pfam" id="PF09368"/>
    </source>
</evidence>
<proteinExistence type="inferred from homology"/>
<feature type="region of interest" description="Disordered" evidence="5">
    <location>
        <begin position="350"/>
        <end position="371"/>
    </location>
</feature>
<keyword evidence="8" id="KW-1185">Reference proteome</keyword>
<protein>
    <recommendedName>
        <fullName evidence="6">Sas10 C-terminal domain-containing protein</fullName>
    </recommendedName>
</protein>
<feature type="region of interest" description="Disordered" evidence="5">
    <location>
        <begin position="153"/>
        <end position="179"/>
    </location>
</feature>
<dbReference type="Pfam" id="PF04000">
    <property type="entry name" value="Sas10_Utp3"/>
    <property type="match status" value="1"/>
</dbReference>
<dbReference type="InterPro" id="IPR018972">
    <property type="entry name" value="Sas10_C_dom"/>
</dbReference>
<comment type="similarity">
    <text evidence="2">Belongs to the SAS10 family.</text>
</comment>
<feature type="compositionally biased region" description="Low complexity" evidence="5">
    <location>
        <begin position="153"/>
        <end position="172"/>
    </location>
</feature>
<evidence type="ECO:0000313" key="7">
    <source>
        <dbReference type="EMBL" id="KAF2094677.1"/>
    </source>
</evidence>
<accession>A0A9P4M4W3</accession>
<feature type="compositionally biased region" description="Basic and acidic residues" evidence="5">
    <location>
        <begin position="268"/>
        <end position="278"/>
    </location>
</feature>
<dbReference type="InterPro" id="IPR007146">
    <property type="entry name" value="Sas10/Utp3/C1D"/>
</dbReference>
<keyword evidence="4" id="KW-0539">Nucleus</keyword>
<dbReference type="OrthoDB" id="1924577at2759"/>
<evidence type="ECO:0000256" key="2">
    <source>
        <dbReference type="ARBA" id="ARBA00010979"/>
    </source>
</evidence>
<gene>
    <name evidence="7" type="ORF">NA57DRAFT_60097</name>
</gene>
<dbReference type="PANTHER" id="PTHR13237:SF8">
    <property type="entry name" value="SOMETHING ABOUT SILENCING PROTEIN 10"/>
    <property type="match status" value="1"/>
</dbReference>
<evidence type="ECO:0000256" key="1">
    <source>
        <dbReference type="ARBA" id="ARBA00004123"/>
    </source>
</evidence>
<comment type="subcellular location">
    <subcellularLocation>
        <location evidence="1">Nucleus</location>
    </subcellularLocation>
</comment>
<dbReference type="EMBL" id="ML978133">
    <property type="protein sequence ID" value="KAF2094677.1"/>
    <property type="molecule type" value="Genomic_DNA"/>
</dbReference>
<evidence type="ECO:0000256" key="5">
    <source>
        <dbReference type="SAM" id="MobiDB-lite"/>
    </source>
</evidence>
<feature type="compositionally biased region" description="Basic residues" evidence="5">
    <location>
        <begin position="111"/>
        <end position="120"/>
    </location>
</feature>
<comment type="caution">
    <text evidence="7">The sequence shown here is derived from an EMBL/GenBank/DDBJ whole genome shotgun (WGS) entry which is preliminary data.</text>
</comment>
<evidence type="ECO:0000256" key="4">
    <source>
        <dbReference type="ARBA" id="ARBA00023242"/>
    </source>
</evidence>
<sequence length="399" mass="44536">MAGPKTQSVAMTKYQALTAYLGAISMYFAFLTSPARKTDGNGTSRPVKDLRSHPLMDEIVKCRELWYKVKDLEEPEPSPEQLQIVEEGEATAGDAPQVNREFGAQDESGHNKLKRKRKTRAERFAEAAAIEAEAQRQERVRRTQEDMADLSSLLKKSRKASQPASTTTTQSAVDAGDSDFGDEVALTATEAAEKARRKKSLRFYTSQITQKANMRGAKGRTAGGDDDLPYRERLKDRQARLIEQAERRGKTSKSKEEELGGESDEEDRAISKDVRGDNGDEDDYYDMVAARAKKRKTDKASRAQAYATAEREGGKVVEVEEVGTDGKRKLTYAIEKNKGLTPFRKKDVRNPRVKKRKKYEDKKKKLSSVRQVWRGGEGKGGYGGELTGIKTGLVRSVKL</sequence>
<name>A0A9P4M4W3_9PEZI</name>
<feature type="compositionally biased region" description="Basic and acidic residues" evidence="5">
    <location>
        <begin position="228"/>
        <end position="258"/>
    </location>
</feature>
<keyword evidence="3" id="KW-0597">Phosphoprotein</keyword>
<feature type="compositionally biased region" description="Polar residues" evidence="5">
    <location>
        <begin position="203"/>
        <end position="212"/>
    </location>
</feature>
<feature type="region of interest" description="Disordered" evidence="5">
    <location>
        <begin position="191"/>
        <end position="314"/>
    </location>
</feature>
<evidence type="ECO:0000256" key="3">
    <source>
        <dbReference type="ARBA" id="ARBA00022553"/>
    </source>
</evidence>
<dbReference type="AlphaFoldDB" id="A0A9P4M4W3"/>
<dbReference type="GO" id="GO:0000462">
    <property type="term" value="P:maturation of SSU-rRNA from tricistronic rRNA transcript (SSU-rRNA, 5.8S rRNA, LSU-rRNA)"/>
    <property type="evidence" value="ECO:0007669"/>
    <property type="project" value="TreeGrafter"/>
</dbReference>